<protein>
    <submittedName>
        <fullName evidence="2">Uncharacterized protein</fullName>
    </submittedName>
</protein>
<feature type="compositionally biased region" description="Basic and acidic residues" evidence="1">
    <location>
        <begin position="1"/>
        <end position="10"/>
    </location>
</feature>
<feature type="compositionally biased region" description="Basic and acidic residues" evidence="1">
    <location>
        <begin position="25"/>
        <end position="34"/>
    </location>
</feature>
<evidence type="ECO:0000313" key="2">
    <source>
        <dbReference type="EMBL" id="KDN70268.1"/>
    </source>
</evidence>
<feature type="region of interest" description="Disordered" evidence="1">
    <location>
        <begin position="1"/>
        <end position="40"/>
    </location>
</feature>
<name>A0A066XM52_COLSU</name>
<organism evidence="2 3">
    <name type="scientific">Colletotrichum sublineola</name>
    <name type="common">Sorghum anthracnose fungus</name>
    <dbReference type="NCBI Taxonomy" id="1173701"/>
    <lineage>
        <taxon>Eukaryota</taxon>
        <taxon>Fungi</taxon>
        <taxon>Dikarya</taxon>
        <taxon>Ascomycota</taxon>
        <taxon>Pezizomycotina</taxon>
        <taxon>Sordariomycetes</taxon>
        <taxon>Hypocreomycetidae</taxon>
        <taxon>Glomerellales</taxon>
        <taxon>Glomerellaceae</taxon>
        <taxon>Colletotrichum</taxon>
        <taxon>Colletotrichum graminicola species complex</taxon>
    </lineage>
</organism>
<dbReference type="EMBL" id="JMSE01000369">
    <property type="protein sequence ID" value="KDN70268.1"/>
    <property type="molecule type" value="Genomic_DNA"/>
</dbReference>
<reference evidence="3" key="1">
    <citation type="journal article" date="2014" name="Genome Announc.">
        <title>Draft genome sequence of Colletotrichum sublineola, a destructive pathogen of cultivated sorghum.</title>
        <authorList>
            <person name="Baroncelli R."/>
            <person name="Sanz-Martin J.M."/>
            <person name="Rech G.E."/>
            <person name="Sukno S.A."/>
            <person name="Thon M.R."/>
        </authorList>
    </citation>
    <scope>NUCLEOTIDE SEQUENCE [LARGE SCALE GENOMIC DNA]</scope>
    <source>
        <strain evidence="3">TX430BB</strain>
    </source>
</reference>
<evidence type="ECO:0000313" key="3">
    <source>
        <dbReference type="Proteomes" id="UP000027238"/>
    </source>
</evidence>
<evidence type="ECO:0000256" key="1">
    <source>
        <dbReference type="SAM" id="MobiDB-lite"/>
    </source>
</evidence>
<sequence length="114" mass="12033">MPKDEDHDLDTTYATDASSLAASPQREREKEKQAPVDTASQHVKVLRACFITGTDAEIAVVIEEGGLGRADALGINGGALELVGHALDAVDGAHLEASGSDYGRVRDTERMGWG</sequence>
<keyword evidence="3" id="KW-1185">Reference proteome</keyword>
<comment type="caution">
    <text evidence="2">The sequence shown here is derived from an EMBL/GenBank/DDBJ whole genome shotgun (WGS) entry which is preliminary data.</text>
</comment>
<dbReference type="Proteomes" id="UP000027238">
    <property type="component" value="Unassembled WGS sequence"/>
</dbReference>
<gene>
    <name evidence="2" type="ORF">CSUB01_12333</name>
</gene>
<feature type="compositionally biased region" description="Polar residues" evidence="1">
    <location>
        <begin position="12"/>
        <end position="22"/>
    </location>
</feature>
<dbReference type="HOGENOM" id="CLU_2120945_0_0_1"/>
<dbReference type="AlphaFoldDB" id="A0A066XM52"/>
<proteinExistence type="predicted"/>
<accession>A0A066XM52</accession>